<dbReference type="Proteomes" id="UP000626109">
    <property type="component" value="Unassembled WGS sequence"/>
</dbReference>
<gene>
    <name evidence="2" type="ORF">PGLA2088_LOCUS35060</name>
</gene>
<evidence type="ECO:0000313" key="3">
    <source>
        <dbReference type="Proteomes" id="UP000626109"/>
    </source>
</evidence>
<sequence>MCYCGFAFLLSFVMRSSLLLYLLIGHAVSFSLAGLARIPFCSASLPFWSARCCGGAKSSDCSCSADIVEVGCDKPARVKKMWAQNFLSGVDWPELREKECNECAAARCSRHRVVASLSAADLGCDVEPFTSSPAFYTYNVPRFFAMQFRARYFVKHTGVTLVWIFAQDMPLNQDDRQLSQVDLDSKRCRWLQGHDQETGNFTSVLPLVVGLPVPLTESIDRKHRLFRGRRGFITSWVEHPDGSTELWEGEHVHSHLPPAEYVKFENGSWQIHLDLPIGVYPLSPSSRTWKIHKASGTTARRTGYFLVADFASTAHMIQGLTLEGLFLTHANATLTRWLLIMSQLTFAFRKCQVQITFGFAALIAIAVCARTSCVGSSFDDMSSWCGQRHRCGSRRGATVVIGLSRKY</sequence>
<proteinExistence type="predicted"/>
<reference evidence="2" key="1">
    <citation type="submission" date="2021-02" db="EMBL/GenBank/DDBJ databases">
        <authorList>
            <person name="Dougan E. K."/>
            <person name="Rhodes N."/>
            <person name="Thang M."/>
            <person name="Chan C."/>
        </authorList>
    </citation>
    <scope>NUCLEOTIDE SEQUENCE</scope>
</reference>
<name>A0A813KIV1_POLGL</name>
<keyword evidence="1" id="KW-0472">Membrane</keyword>
<accession>A0A813KIV1</accession>
<keyword evidence="1" id="KW-0812">Transmembrane</keyword>
<evidence type="ECO:0000313" key="2">
    <source>
        <dbReference type="EMBL" id="CAE8708715.1"/>
    </source>
</evidence>
<dbReference type="AlphaFoldDB" id="A0A813KIV1"/>
<evidence type="ECO:0000256" key="1">
    <source>
        <dbReference type="SAM" id="Phobius"/>
    </source>
</evidence>
<comment type="caution">
    <text evidence="2">The sequence shown here is derived from an EMBL/GenBank/DDBJ whole genome shotgun (WGS) entry which is preliminary data.</text>
</comment>
<feature type="transmembrane region" description="Helical" evidence="1">
    <location>
        <begin position="18"/>
        <end position="36"/>
    </location>
</feature>
<keyword evidence="1" id="KW-1133">Transmembrane helix</keyword>
<protein>
    <submittedName>
        <fullName evidence="2">Uncharacterized protein</fullName>
    </submittedName>
</protein>
<dbReference type="EMBL" id="CAJNNW010031739">
    <property type="protein sequence ID" value="CAE8708715.1"/>
    <property type="molecule type" value="Genomic_DNA"/>
</dbReference>
<organism evidence="2 3">
    <name type="scientific">Polarella glacialis</name>
    <name type="common">Dinoflagellate</name>
    <dbReference type="NCBI Taxonomy" id="89957"/>
    <lineage>
        <taxon>Eukaryota</taxon>
        <taxon>Sar</taxon>
        <taxon>Alveolata</taxon>
        <taxon>Dinophyceae</taxon>
        <taxon>Suessiales</taxon>
        <taxon>Suessiaceae</taxon>
        <taxon>Polarella</taxon>
    </lineage>
</organism>